<dbReference type="GO" id="GO:0005829">
    <property type="term" value="C:cytosol"/>
    <property type="evidence" value="ECO:0007669"/>
    <property type="project" value="TreeGrafter"/>
</dbReference>
<keyword evidence="4" id="KW-0862">Zinc</keyword>
<dbReference type="InterPro" id="IPR001607">
    <property type="entry name" value="Znf_UBP"/>
</dbReference>
<protein>
    <recommendedName>
        <fullName evidence="6">Ubiquitin carboxyl-terminal hydrolase</fullName>
        <ecNumber evidence="6">3.4.19.12</ecNumber>
    </recommendedName>
</protein>
<dbReference type="PROSITE" id="PS00973">
    <property type="entry name" value="USP_2"/>
    <property type="match status" value="1"/>
</dbReference>
<dbReference type="PROSITE" id="PS50271">
    <property type="entry name" value="ZF_UBP"/>
    <property type="match status" value="1"/>
</dbReference>
<keyword evidence="6" id="KW-0788">Thiol protease</keyword>
<evidence type="ECO:0000313" key="10">
    <source>
        <dbReference type="EMBL" id="KAF8784367.1"/>
    </source>
</evidence>
<evidence type="ECO:0000256" key="4">
    <source>
        <dbReference type="ARBA" id="ARBA00022833"/>
    </source>
</evidence>
<dbReference type="OrthoDB" id="47475at2759"/>
<evidence type="ECO:0000313" key="11">
    <source>
        <dbReference type="Proteomes" id="UP000807504"/>
    </source>
</evidence>
<evidence type="ECO:0000256" key="3">
    <source>
        <dbReference type="ARBA" id="ARBA00022771"/>
    </source>
</evidence>
<keyword evidence="2" id="KW-0479">Metal-binding</keyword>
<comment type="catalytic activity">
    <reaction evidence="6">
        <text>Thiol-dependent hydrolysis of ester, thioester, amide, peptide and isopeptide bonds formed by the C-terminal Gly of ubiquitin (a 76-residue protein attached to proteins as an intracellular targeting signal).</text>
        <dbReference type="EC" id="3.4.19.12"/>
    </reaction>
</comment>
<evidence type="ECO:0000259" key="9">
    <source>
        <dbReference type="PROSITE" id="PS50271"/>
    </source>
</evidence>
<dbReference type="GO" id="GO:0016579">
    <property type="term" value="P:protein deubiquitination"/>
    <property type="evidence" value="ECO:0007669"/>
    <property type="project" value="InterPro"/>
</dbReference>
<dbReference type="AlphaFoldDB" id="A0A8T0EZY1"/>
<feature type="domain" description="USP" evidence="8">
    <location>
        <begin position="194"/>
        <end position="512"/>
    </location>
</feature>
<dbReference type="PROSITE" id="PS50235">
    <property type="entry name" value="USP_3"/>
    <property type="match status" value="1"/>
</dbReference>
<organism evidence="10 11">
    <name type="scientific">Argiope bruennichi</name>
    <name type="common">Wasp spider</name>
    <name type="synonym">Aranea bruennichi</name>
    <dbReference type="NCBI Taxonomy" id="94029"/>
    <lineage>
        <taxon>Eukaryota</taxon>
        <taxon>Metazoa</taxon>
        <taxon>Ecdysozoa</taxon>
        <taxon>Arthropoda</taxon>
        <taxon>Chelicerata</taxon>
        <taxon>Arachnida</taxon>
        <taxon>Araneae</taxon>
        <taxon>Araneomorphae</taxon>
        <taxon>Entelegynae</taxon>
        <taxon>Araneoidea</taxon>
        <taxon>Araneidae</taxon>
        <taxon>Argiope</taxon>
    </lineage>
</organism>
<feature type="domain" description="UBP-type" evidence="9">
    <location>
        <begin position="4"/>
        <end position="124"/>
    </location>
</feature>
<keyword evidence="11" id="KW-1185">Reference proteome</keyword>
<proteinExistence type="inferred from homology"/>
<dbReference type="Pfam" id="PF00443">
    <property type="entry name" value="UCH"/>
    <property type="match status" value="1"/>
</dbReference>
<dbReference type="SUPFAM" id="SSF57850">
    <property type="entry name" value="RING/U-box"/>
    <property type="match status" value="1"/>
</dbReference>
<dbReference type="PANTHER" id="PTHR24006">
    <property type="entry name" value="UBIQUITIN CARBOXYL-TERMINAL HYDROLASE"/>
    <property type="match status" value="1"/>
</dbReference>
<reference evidence="10" key="1">
    <citation type="journal article" date="2020" name="bioRxiv">
        <title>Chromosome-level reference genome of the European wasp spider Argiope bruennichi: a resource for studies on range expansion and evolutionary adaptation.</title>
        <authorList>
            <person name="Sheffer M.M."/>
            <person name="Hoppe A."/>
            <person name="Krehenwinkel H."/>
            <person name="Uhl G."/>
            <person name="Kuss A.W."/>
            <person name="Jensen L."/>
            <person name="Jensen C."/>
            <person name="Gillespie R.G."/>
            <person name="Hoff K.J."/>
            <person name="Prost S."/>
        </authorList>
    </citation>
    <scope>NUCLEOTIDE SEQUENCE</scope>
</reference>
<dbReference type="EC" id="3.4.19.12" evidence="6"/>
<dbReference type="InterPro" id="IPR038765">
    <property type="entry name" value="Papain-like_cys_pep_sf"/>
</dbReference>
<dbReference type="PROSITE" id="PS00972">
    <property type="entry name" value="USP_1"/>
    <property type="match status" value="1"/>
</dbReference>
<evidence type="ECO:0000256" key="7">
    <source>
        <dbReference type="SAM" id="MobiDB-lite"/>
    </source>
</evidence>
<dbReference type="InterPro" id="IPR018200">
    <property type="entry name" value="USP_CS"/>
</dbReference>
<feature type="region of interest" description="Disordered" evidence="7">
    <location>
        <begin position="123"/>
        <end position="170"/>
    </location>
</feature>
<keyword evidence="6" id="KW-0833">Ubl conjugation pathway</keyword>
<accession>A0A8T0EZY1</accession>
<dbReference type="InterPro" id="IPR028889">
    <property type="entry name" value="USP"/>
</dbReference>
<dbReference type="Gene3D" id="3.30.40.10">
    <property type="entry name" value="Zinc/RING finger domain, C3HC4 (zinc finger)"/>
    <property type="match status" value="1"/>
</dbReference>
<comment type="caution">
    <text evidence="10">The sequence shown here is derived from an EMBL/GenBank/DDBJ whole genome shotgun (WGS) entry which is preliminary data.</text>
</comment>
<name>A0A8T0EZY1_ARGBR</name>
<keyword evidence="3 5" id="KW-0863">Zinc-finger</keyword>
<dbReference type="Pfam" id="PF02148">
    <property type="entry name" value="zf-UBP"/>
    <property type="match status" value="1"/>
</dbReference>
<keyword evidence="6" id="KW-0645">Protease</keyword>
<dbReference type="PANTHER" id="PTHR24006:SF937">
    <property type="entry name" value="UBIQUITIN CARBOXYL-TERMINAL HYDROLASE"/>
    <property type="match status" value="1"/>
</dbReference>
<evidence type="ECO:0000259" key="8">
    <source>
        <dbReference type="PROSITE" id="PS50235"/>
    </source>
</evidence>
<evidence type="ECO:0000256" key="1">
    <source>
        <dbReference type="ARBA" id="ARBA00009085"/>
    </source>
</evidence>
<dbReference type="SUPFAM" id="SSF54001">
    <property type="entry name" value="Cysteine proteinases"/>
    <property type="match status" value="1"/>
</dbReference>
<reference evidence="10" key="2">
    <citation type="submission" date="2020-06" db="EMBL/GenBank/DDBJ databases">
        <authorList>
            <person name="Sheffer M."/>
        </authorList>
    </citation>
    <scope>NUCLEOTIDE SEQUENCE</scope>
</reference>
<sequence>MNADTCPHLCTVPDAVTNYFVILASYVEYNSDETLKRKSSNVHCYLCKAADKRLHACLNCTFFGCLDYENGVFSHIKDHAIKNEHYFAITVNHGFIFCFICDDYIYNETFDDILSNFKLEASKDSDSESDLPPEPKARRIDDSESDLPSEPKARRITPDSEFDIPWEPKTEETVLTETEDTVEEISQDLFTGLRGIINTGNSCYINCIIQVLVHTPILKDFFLSEKHMCFLPDSCLTCEMYNLFQEFHCGISDPYDPSKKFFQVLQKFCNTPLGLQQQDCFELFQEILIGLHASCQKTHKMDITDCNCVIHQIFYGINQSSKECSQCKSSSFLPLDHFMDILLDLDGKDDSLLKILNRKYFEPQLLSDYTCSECKQINTTYLYQSIKKLPAVICFRMNCFMWDSEDSGIRQFQKKSTAFAFEEWIDMSFYLNAKGDIELSSEACALGFNTNENRYRLFAVIFHKGDLQNGHYSTYVRLQSDKWYECDDSFISERSLEEVLKCEPFLLFYCKNL</sequence>
<dbReference type="Proteomes" id="UP000807504">
    <property type="component" value="Unassembled WGS sequence"/>
</dbReference>
<dbReference type="GO" id="GO:0008270">
    <property type="term" value="F:zinc ion binding"/>
    <property type="evidence" value="ECO:0007669"/>
    <property type="project" value="UniProtKB-KW"/>
</dbReference>
<dbReference type="InterPro" id="IPR013083">
    <property type="entry name" value="Znf_RING/FYVE/PHD"/>
</dbReference>
<dbReference type="GO" id="GO:0006508">
    <property type="term" value="P:proteolysis"/>
    <property type="evidence" value="ECO:0007669"/>
    <property type="project" value="UniProtKB-KW"/>
</dbReference>
<dbReference type="Gene3D" id="3.90.70.10">
    <property type="entry name" value="Cysteine proteinases"/>
    <property type="match status" value="1"/>
</dbReference>
<gene>
    <name evidence="10" type="ORF">HNY73_010055</name>
</gene>
<feature type="compositionally biased region" description="Basic and acidic residues" evidence="7">
    <location>
        <begin position="133"/>
        <end position="142"/>
    </location>
</feature>
<evidence type="ECO:0000256" key="5">
    <source>
        <dbReference type="PROSITE-ProRule" id="PRU00502"/>
    </source>
</evidence>
<comment type="similarity">
    <text evidence="1 6">Belongs to the peptidase C19 family.</text>
</comment>
<evidence type="ECO:0000256" key="2">
    <source>
        <dbReference type="ARBA" id="ARBA00022723"/>
    </source>
</evidence>
<keyword evidence="6 10" id="KW-0378">Hydrolase</keyword>
<dbReference type="InterPro" id="IPR001394">
    <property type="entry name" value="Peptidase_C19_UCH"/>
</dbReference>
<evidence type="ECO:0000256" key="6">
    <source>
        <dbReference type="RuleBase" id="RU366025"/>
    </source>
</evidence>
<dbReference type="GO" id="GO:0004843">
    <property type="term" value="F:cysteine-type deubiquitinase activity"/>
    <property type="evidence" value="ECO:0007669"/>
    <property type="project" value="UniProtKB-UniRule"/>
</dbReference>
<feature type="compositionally biased region" description="Basic and acidic residues" evidence="7">
    <location>
        <begin position="149"/>
        <end position="158"/>
    </location>
</feature>
<dbReference type="InterPro" id="IPR050164">
    <property type="entry name" value="Peptidase_C19"/>
</dbReference>
<dbReference type="GO" id="GO:0005634">
    <property type="term" value="C:nucleus"/>
    <property type="evidence" value="ECO:0007669"/>
    <property type="project" value="TreeGrafter"/>
</dbReference>
<dbReference type="EMBL" id="JABXBU010000030">
    <property type="protein sequence ID" value="KAF8784367.1"/>
    <property type="molecule type" value="Genomic_DNA"/>
</dbReference>